<sequence length="259" mass="29066">MTPGPPMGITDRRIRAFFAVRGYPDPATVSQERTIWAATEHRTRTNRICSASSTRQAVTVIDPEILKAVQTFYSTDLSLPEEWTPEQREQFLTTEADDISSMAASMAEELWEKAIAAWSRQRNGKTPNHATKVALLEAARAQAAQTVLNNELYDLIPTDETTPEWETPDPIPDPATVSWEQRWTHPALQTEPSEDLEALIDRLWPAPDFSGPFRIKAGYLTSARAEDGQPLPARPEDPLTAELAQMIYRDLRADGLPER</sequence>
<dbReference type="Proteomes" id="UP000467428">
    <property type="component" value="Plasmid pJCM18538"/>
</dbReference>
<dbReference type="AlphaFoldDB" id="A0A7I7RRP4"/>
<dbReference type="EMBL" id="AP022592">
    <property type="protein sequence ID" value="BBY46871.1"/>
    <property type="molecule type" value="Genomic_DNA"/>
</dbReference>
<geneLocation type="plasmid" evidence="1">
    <name>pJCM18538</name>
</geneLocation>
<evidence type="ECO:0000313" key="2">
    <source>
        <dbReference type="Proteomes" id="UP000467428"/>
    </source>
</evidence>
<keyword evidence="1" id="KW-0614">Plasmid</keyword>
<reference evidence="1 2" key="1">
    <citation type="journal article" date="2019" name="Emerg. Microbes Infect.">
        <title>Comprehensive subspecies identification of 175 nontuberculous mycobacteria species based on 7547 genomic profiles.</title>
        <authorList>
            <person name="Matsumoto Y."/>
            <person name="Kinjo T."/>
            <person name="Motooka D."/>
            <person name="Nabeya D."/>
            <person name="Jung N."/>
            <person name="Uechi K."/>
            <person name="Horii T."/>
            <person name="Iida T."/>
            <person name="Fujita J."/>
            <person name="Nakamura S."/>
        </authorList>
    </citation>
    <scope>NUCLEOTIDE SEQUENCE [LARGE SCALE GENOMIC DNA]</scope>
    <source>
        <strain evidence="1 2">JCM 18538</strain>
        <plasmid evidence="1">pJCM18538</plasmid>
    </source>
</reference>
<name>A0A7I7RRP4_9MYCO</name>
<accession>A0A7I7RRP4</accession>
<proteinExistence type="predicted"/>
<gene>
    <name evidence="1" type="ORF">MARA_03010</name>
</gene>
<dbReference type="KEGG" id="marz:MARA_03010"/>
<keyword evidence="2" id="KW-1185">Reference proteome</keyword>
<evidence type="ECO:0000313" key="1">
    <source>
        <dbReference type="EMBL" id="BBY46871.1"/>
    </source>
</evidence>
<organism evidence="1 2">
    <name type="scientific">Mycolicibacterium arabiense</name>
    <dbReference type="NCBI Taxonomy" id="1286181"/>
    <lineage>
        <taxon>Bacteria</taxon>
        <taxon>Bacillati</taxon>
        <taxon>Actinomycetota</taxon>
        <taxon>Actinomycetes</taxon>
        <taxon>Mycobacteriales</taxon>
        <taxon>Mycobacteriaceae</taxon>
        <taxon>Mycolicibacterium</taxon>
    </lineage>
</organism>
<protein>
    <submittedName>
        <fullName evidence="1">Uncharacterized protein</fullName>
    </submittedName>
</protein>